<proteinExistence type="predicted"/>
<sequence length="110" mass="11720">MRHEIQLNDARPLDIIIRSFVGLRNLFKQCWRFDAGDDEIPKLSTLAIKGPGVPAQAGIYQSKGHNDPFGLSAAHRVVADGDGALGVDGSTNHGQHIHLGYAQGCGGFTG</sequence>
<reference evidence="1" key="1">
    <citation type="submission" date="2019-08" db="EMBL/GenBank/DDBJ databases">
        <authorList>
            <person name="Kucharzyk K."/>
            <person name="Murdoch R.W."/>
            <person name="Higgins S."/>
            <person name="Loffler F."/>
        </authorList>
    </citation>
    <scope>NUCLEOTIDE SEQUENCE</scope>
</reference>
<evidence type="ECO:0000313" key="1">
    <source>
        <dbReference type="EMBL" id="MPN55493.1"/>
    </source>
</evidence>
<dbReference type="AlphaFoldDB" id="A0A645J7M7"/>
<protein>
    <submittedName>
        <fullName evidence="1">Uncharacterized protein</fullName>
    </submittedName>
</protein>
<comment type="caution">
    <text evidence="1">The sequence shown here is derived from an EMBL/GenBank/DDBJ whole genome shotgun (WGS) entry which is preliminary data.</text>
</comment>
<accession>A0A645J7M7</accession>
<name>A0A645J7M7_9ZZZZ</name>
<gene>
    <name evidence="1" type="ORF">SDC9_203176</name>
</gene>
<dbReference type="EMBL" id="VSSQ01124829">
    <property type="protein sequence ID" value="MPN55493.1"/>
    <property type="molecule type" value="Genomic_DNA"/>
</dbReference>
<organism evidence="1">
    <name type="scientific">bioreactor metagenome</name>
    <dbReference type="NCBI Taxonomy" id="1076179"/>
    <lineage>
        <taxon>unclassified sequences</taxon>
        <taxon>metagenomes</taxon>
        <taxon>ecological metagenomes</taxon>
    </lineage>
</organism>